<feature type="transmembrane region" description="Helical" evidence="1">
    <location>
        <begin position="20"/>
        <end position="43"/>
    </location>
</feature>
<accession>A0A3S3UQ90</accession>
<proteinExistence type="predicted"/>
<feature type="domain" description="TadE-like" evidence="2">
    <location>
        <begin position="14"/>
        <end position="56"/>
    </location>
</feature>
<dbReference type="InterPro" id="IPR012495">
    <property type="entry name" value="TadE-like_dom"/>
</dbReference>
<keyword evidence="1" id="KW-0472">Membrane</keyword>
<dbReference type="Proteomes" id="UP000287447">
    <property type="component" value="Unassembled WGS sequence"/>
</dbReference>
<dbReference type="OrthoDB" id="7306064at2"/>
<dbReference type="RefSeq" id="WP_127763395.1">
    <property type="nucleotide sequence ID" value="NZ_SADE01000001.1"/>
</dbReference>
<evidence type="ECO:0000259" key="2">
    <source>
        <dbReference type="Pfam" id="PF07811"/>
    </source>
</evidence>
<evidence type="ECO:0000313" key="4">
    <source>
        <dbReference type="Proteomes" id="UP000287447"/>
    </source>
</evidence>
<dbReference type="AlphaFoldDB" id="A0A3S3UQ90"/>
<keyword evidence="4" id="KW-1185">Reference proteome</keyword>
<keyword evidence="1" id="KW-0812">Transmembrane</keyword>
<keyword evidence="1" id="KW-1133">Transmembrane helix</keyword>
<dbReference type="EMBL" id="SADE01000001">
    <property type="protein sequence ID" value="RVU38022.1"/>
    <property type="molecule type" value="Genomic_DNA"/>
</dbReference>
<organism evidence="3 4">
    <name type="scientific">Hwanghaeella grinnelliae</name>
    <dbReference type="NCBI Taxonomy" id="2500179"/>
    <lineage>
        <taxon>Bacteria</taxon>
        <taxon>Pseudomonadati</taxon>
        <taxon>Pseudomonadota</taxon>
        <taxon>Alphaproteobacteria</taxon>
        <taxon>Rhodospirillales</taxon>
        <taxon>Rhodospirillaceae</taxon>
        <taxon>Hwanghaeella</taxon>
    </lineage>
</organism>
<dbReference type="Pfam" id="PF07811">
    <property type="entry name" value="TadE"/>
    <property type="match status" value="1"/>
</dbReference>
<evidence type="ECO:0000313" key="3">
    <source>
        <dbReference type="EMBL" id="RVU38022.1"/>
    </source>
</evidence>
<comment type="caution">
    <text evidence="3">The sequence shown here is derived from an EMBL/GenBank/DDBJ whole genome shotgun (WGS) entry which is preliminary data.</text>
</comment>
<sequence>MIRRLAKFFKDRRGVSTIEFAILGPFTITLLVAILELGMVFLVSGSLENAVLASSRFGITGNAPDGVTREDIIRDLIDKNTFGLVDQEEVQIETIVYDNFSDIGRPEPFADSNGDGQWNEGESFTDVNGNGQYDTDVGLAGLGGAGDIVLYKINYRINTMTAMFDPFFRTIDHSAAVAVRNEPF</sequence>
<name>A0A3S3UQ90_9PROT</name>
<reference evidence="4" key="1">
    <citation type="submission" date="2019-01" db="EMBL/GenBank/DDBJ databases">
        <title>Gri0909 isolated from a small marine red alga.</title>
        <authorList>
            <person name="Kim J."/>
            <person name="Jeong S.E."/>
            <person name="Jeon C.O."/>
        </authorList>
    </citation>
    <scope>NUCLEOTIDE SEQUENCE [LARGE SCALE GENOMIC DNA]</scope>
    <source>
        <strain evidence="4">Gri0909</strain>
    </source>
</reference>
<gene>
    <name evidence="3" type="ORF">EOI86_01575</name>
</gene>
<evidence type="ECO:0000256" key="1">
    <source>
        <dbReference type="SAM" id="Phobius"/>
    </source>
</evidence>
<protein>
    <submittedName>
        <fullName evidence="3">Pilus assembly protein</fullName>
    </submittedName>
</protein>